<dbReference type="Pfam" id="PF01656">
    <property type="entry name" value="CbiA"/>
    <property type="match status" value="1"/>
</dbReference>
<dbReference type="InterPro" id="IPR002586">
    <property type="entry name" value="CobQ/CobB/MinD/ParA_Nub-bd_dom"/>
</dbReference>
<sequence length="426" mass="45003">MIPRVVIAGTSSGAGKTTVATGIMAALSNVAAFKVGPDFIDPSYHALATGRPGRNLDAFLSSPELIAPLVRHGAAGADIAVIEGVMGLYDGASGRGELASTAHVAKLLQAPVVLVVNCEAMARSVAAIVHGYRTFDPDVNVAGVILNKVGSSFHADILHEALPDIPVLGALHRNAALEVPERHLGLVPVAERAPRARAVIEHLGAAIKEFCDLEAIVALARTAPERPGEAWAPRAETARVRVAIARGPAFSFHYQENLELLRGAGAELAEFDPLTDEALPDADALILAGGFPEVFGEELSANEPLRREIAAFDGPILAECGGLLYLAETLDERPMCGVLPVEAHMTQRLTLGYREATSLSDHPVWPKGTTTRGHEFHYSTVSAAGNAWEHQRGREGHVAGNVHASYLHTHWAATPEVADRLVTACG</sequence>
<feature type="active site" description="Nucleophile" evidence="7">
    <location>
        <position position="320"/>
    </location>
</feature>
<dbReference type="EMBL" id="JAPCID010000006">
    <property type="protein sequence ID" value="MDA0136783.1"/>
    <property type="molecule type" value="Genomic_DNA"/>
</dbReference>
<organism evidence="10 11">
    <name type="scientific">Solirubrobacter deserti</name>
    <dbReference type="NCBI Taxonomy" id="2282478"/>
    <lineage>
        <taxon>Bacteria</taxon>
        <taxon>Bacillati</taxon>
        <taxon>Actinomycetota</taxon>
        <taxon>Thermoleophilia</taxon>
        <taxon>Solirubrobacterales</taxon>
        <taxon>Solirubrobacteraceae</taxon>
        <taxon>Solirubrobacter</taxon>
    </lineage>
</organism>
<dbReference type="PROSITE" id="PS51274">
    <property type="entry name" value="GATASE_COBBQ"/>
    <property type="match status" value="1"/>
</dbReference>
<feature type="site" description="Increases nucleophilicity of active site Cys" evidence="7">
    <location>
        <position position="408"/>
    </location>
</feature>
<dbReference type="NCBIfam" id="NF002204">
    <property type="entry name" value="PRK01077.1"/>
    <property type="match status" value="1"/>
</dbReference>
<comment type="similarity">
    <text evidence="7">Belongs to the CobB/CbiA family.</text>
</comment>
<evidence type="ECO:0000256" key="1">
    <source>
        <dbReference type="ARBA" id="ARBA00001946"/>
    </source>
</evidence>
<name>A0ABT4RE41_9ACTN</name>
<dbReference type="Gene3D" id="3.40.50.880">
    <property type="match status" value="1"/>
</dbReference>
<gene>
    <name evidence="7" type="primary">cobB</name>
    <name evidence="10" type="ORF">OJ962_04680</name>
</gene>
<dbReference type="Gene3D" id="3.40.50.300">
    <property type="entry name" value="P-loop containing nucleotide triphosphate hydrolases"/>
    <property type="match status" value="1"/>
</dbReference>
<dbReference type="Pfam" id="PF07685">
    <property type="entry name" value="GATase_3"/>
    <property type="match status" value="1"/>
</dbReference>
<dbReference type="InterPro" id="IPR004484">
    <property type="entry name" value="CbiA/CobB_synth"/>
</dbReference>
<keyword evidence="6 7" id="KW-0315">Glutamine amidotransferase</keyword>
<dbReference type="PANTHER" id="PTHR43873:SF1">
    <property type="entry name" value="COBYRINATE A,C-DIAMIDE SYNTHASE"/>
    <property type="match status" value="1"/>
</dbReference>
<dbReference type="PANTHER" id="PTHR43873">
    <property type="entry name" value="COBYRINATE A,C-DIAMIDE SYNTHASE"/>
    <property type="match status" value="1"/>
</dbReference>
<comment type="domain">
    <text evidence="7">Comprises of two domains. The C-terminal domain contains the binding site for glutamine and catalyzes the hydrolysis of this substrate to glutamate and ammonia. The N-terminal domain is anticipated to bind ATP and hydrogenobyrinate and catalyzes the ultimate synthesis of the diamide product. The ammonia produced via the glutaminase domain is probably translocated to the adjacent domain via a molecular tunnel, where it reacts with an activated intermediate.</text>
</comment>
<keyword evidence="3 7" id="KW-0547">Nucleotide-binding</keyword>
<accession>A0ABT4RE41</accession>
<keyword evidence="11" id="KW-1185">Reference proteome</keyword>
<keyword evidence="2 7" id="KW-0436">Ligase</keyword>
<dbReference type="NCBIfam" id="TIGR00379">
    <property type="entry name" value="cobB"/>
    <property type="match status" value="1"/>
</dbReference>
<dbReference type="SUPFAM" id="SSF52540">
    <property type="entry name" value="P-loop containing nucleoside triphosphate hydrolases"/>
    <property type="match status" value="1"/>
</dbReference>
<dbReference type="InterPro" id="IPR011698">
    <property type="entry name" value="GATase_3"/>
</dbReference>
<evidence type="ECO:0000256" key="7">
    <source>
        <dbReference type="HAMAP-Rule" id="MF_00027"/>
    </source>
</evidence>
<comment type="pathway">
    <text evidence="7">Cofactor biosynthesis; adenosylcobalamin biosynthesis; cob(II)yrinate a,c-diamide from precorrin-2 (aerobic route): step 9/10.</text>
</comment>
<feature type="domain" description="CobB/CobQ-like glutamine amidotransferase" evidence="9">
    <location>
        <begin position="241"/>
        <end position="413"/>
    </location>
</feature>
<protein>
    <recommendedName>
        <fullName evidence="7">Hydrogenobyrinate a,c-diamide synthase</fullName>
        <ecNumber evidence="7">6.3.5.9</ecNumber>
    </recommendedName>
    <alternativeName>
        <fullName evidence="7">Hydrogenobyrinic acid a,c-diamide synthase</fullName>
    </alternativeName>
</protein>
<evidence type="ECO:0000313" key="10">
    <source>
        <dbReference type="EMBL" id="MDA0136783.1"/>
    </source>
</evidence>
<dbReference type="SUPFAM" id="SSF52317">
    <property type="entry name" value="Class I glutamine amidotransferase-like"/>
    <property type="match status" value="1"/>
</dbReference>
<dbReference type="HAMAP" id="MF_00027">
    <property type="entry name" value="CobB_CbiA"/>
    <property type="match status" value="1"/>
</dbReference>
<dbReference type="CDD" id="cd03130">
    <property type="entry name" value="GATase1_CobB"/>
    <property type="match status" value="1"/>
</dbReference>
<reference evidence="10" key="1">
    <citation type="submission" date="2022-10" db="EMBL/GenBank/DDBJ databases">
        <title>The WGS of Solirubrobacter sp. CPCC 204708.</title>
        <authorList>
            <person name="Jiang Z."/>
        </authorList>
    </citation>
    <scope>NUCLEOTIDE SEQUENCE</scope>
    <source>
        <strain evidence="10">CPCC 204708</strain>
    </source>
</reference>
<dbReference type="CDD" id="cd05388">
    <property type="entry name" value="CobB_N"/>
    <property type="match status" value="1"/>
</dbReference>
<comment type="miscellaneous">
    <text evidence="7">The a and c carboxylates of hydrogenobyrinate are activated for nucleophilic attack via formation of a phosphorylated intermediate by ATP. CobB catalyzes first the amidation of the c-carboxylate, and then that of the a-carboxylate.</text>
</comment>
<comment type="cofactor">
    <cofactor evidence="1 7">
        <name>Mg(2+)</name>
        <dbReference type="ChEBI" id="CHEBI:18420"/>
    </cofactor>
</comment>
<comment type="function">
    <text evidence="7">Catalyzes the ATP-dependent amidation of the two carboxylate groups at positions a and c of hydrogenobyrinate, using either L-glutamine or ammonia as the nitrogen source.</text>
</comment>
<dbReference type="Proteomes" id="UP001147700">
    <property type="component" value="Unassembled WGS sequence"/>
</dbReference>
<dbReference type="InterPro" id="IPR029062">
    <property type="entry name" value="Class_I_gatase-like"/>
</dbReference>
<evidence type="ECO:0000256" key="6">
    <source>
        <dbReference type="ARBA" id="ARBA00022962"/>
    </source>
</evidence>
<comment type="caution">
    <text evidence="10">The sequence shown here is derived from an EMBL/GenBank/DDBJ whole genome shotgun (WGS) entry which is preliminary data.</text>
</comment>
<proteinExistence type="inferred from homology"/>
<evidence type="ECO:0000256" key="5">
    <source>
        <dbReference type="ARBA" id="ARBA00022842"/>
    </source>
</evidence>
<feature type="domain" description="CobQ/CobB/MinD/ParA nucleotide binding" evidence="8">
    <location>
        <begin position="5"/>
        <end position="184"/>
    </location>
</feature>
<evidence type="ECO:0000259" key="8">
    <source>
        <dbReference type="Pfam" id="PF01656"/>
    </source>
</evidence>
<evidence type="ECO:0000256" key="2">
    <source>
        <dbReference type="ARBA" id="ARBA00022598"/>
    </source>
</evidence>
<comment type="catalytic activity">
    <reaction evidence="7">
        <text>hydrogenobyrinate + 2 L-glutamine + 2 ATP + 2 H2O = hydrogenobyrinate a,c-diamide + 2 L-glutamate + 2 ADP + 2 phosphate + 2 H(+)</text>
        <dbReference type="Rhea" id="RHEA:12544"/>
        <dbReference type="ChEBI" id="CHEBI:15377"/>
        <dbReference type="ChEBI" id="CHEBI:15378"/>
        <dbReference type="ChEBI" id="CHEBI:29985"/>
        <dbReference type="ChEBI" id="CHEBI:30616"/>
        <dbReference type="ChEBI" id="CHEBI:43474"/>
        <dbReference type="ChEBI" id="CHEBI:58359"/>
        <dbReference type="ChEBI" id="CHEBI:77873"/>
        <dbReference type="ChEBI" id="CHEBI:77874"/>
        <dbReference type="ChEBI" id="CHEBI:456216"/>
        <dbReference type="EC" id="6.3.5.9"/>
    </reaction>
</comment>
<evidence type="ECO:0000259" key="9">
    <source>
        <dbReference type="Pfam" id="PF07685"/>
    </source>
</evidence>
<keyword evidence="5 7" id="KW-0460">Magnesium</keyword>
<evidence type="ECO:0000313" key="11">
    <source>
        <dbReference type="Proteomes" id="UP001147700"/>
    </source>
</evidence>
<dbReference type="InterPro" id="IPR027417">
    <property type="entry name" value="P-loop_NTPase"/>
</dbReference>
<evidence type="ECO:0000256" key="4">
    <source>
        <dbReference type="ARBA" id="ARBA00022840"/>
    </source>
</evidence>
<dbReference type="EC" id="6.3.5.9" evidence="7"/>
<keyword evidence="4 7" id="KW-0067">ATP-binding</keyword>
<keyword evidence="7" id="KW-0169">Cobalamin biosynthesis</keyword>
<evidence type="ECO:0000256" key="3">
    <source>
        <dbReference type="ARBA" id="ARBA00022741"/>
    </source>
</evidence>